<evidence type="ECO:0000259" key="3">
    <source>
        <dbReference type="SMART" id="SM00530"/>
    </source>
</evidence>
<dbReference type="Pfam" id="PF13464">
    <property type="entry name" value="RodZ_C"/>
    <property type="match status" value="1"/>
</dbReference>
<evidence type="ECO:0000313" key="5">
    <source>
        <dbReference type="Proteomes" id="UP000236379"/>
    </source>
</evidence>
<dbReference type="GO" id="GO:0003677">
    <property type="term" value="F:DNA binding"/>
    <property type="evidence" value="ECO:0007669"/>
    <property type="project" value="InterPro"/>
</dbReference>
<dbReference type="AlphaFoldDB" id="A0A2K3UVH9"/>
<comment type="caution">
    <text evidence="4">The sequence shown here is derived from an EMBL/GenBank/DDBJ whole genome shotgun (WGS) entry which is preliminary data.</text>
</comment>
<keyword evidence="2" id="KW-0472">Membrane</keyword>
<dbReference type="RefSeq" id="WP_103310346.1">
    <property type="nucleotide sequence ID" value="NZ_PPPD01000001.1"/>
</dbReference>
<feature type="domain" description="HTH cro/C1-type" evidence="3">
    <location>
        <begin position="6"/>
        <end position="67"/>
    </location>
</feature>
<dbReference type="InterPro" id="IPR025194">
    <property type="entry name" value="RodZ-like_C"/>
</dbReference>
<dbReference type="InterPro" id="IPR050400">
    <property type="entry name" value="Bact_Cytoskel_RodZ"/>
</dbReference>
<reference evidence="4 5" key="1">
    <citation type="submission" date="2018-01" db="EMBL/GenBank/DDBJ databases">
        <title>Deinococcus koreensis sp. nov., a radiation-resistant bacterium isolated from river water.</title>
        <authorList>
            <person name="Choi A."/>
        </authorList>
    </citation>
    <scope>NUCLEOTIDE SEQUENCE [LARGE SCALE GENOMIC DNA]</scope>
    <source>
        <strain evidence="4 5">SJW1-2</strain>
    </source>
</reference>
<dbReference type="Pfam" id="PF13413">
    <property type="entry name" value="HTH_25"/>
    <property type="match status" value="1"/>
</dbReference>
<dbReference type="PANTHER" id="PTHR34475">
    <property type="match status" value="1"/>
</dbReference>
<dbReference type="SUPFAM" id="SSF47413">
    <property type="entry name" value="lambda repressor-like DNA-binding domains"/>
    <property type="match status" value="1"/>
</dbReference>
<accession>A0A2K3UVH9</accession>
<dbReference type="Proteomes" id="UP000236379">
    <property type="component" value="Unassembled WGS sequence"/>
</dbReference>
<feature type="transmembrane region" description="Helical" evidence="2">
    <location>
        <begin position="101"/>
        <end position="121"/>
    </location>
</feature>
<evidence type="ECO:0000256" key="2">
    <source>
        <dbReference type="SAM" id="Phobius"/>
    </source>
</evidence>
<dbReference type="InterPro" id="IPR001387">
    <property type="entry name" value="Cro/C1-type_HTH"/>
</dbReference>
<dbReference type="EMBL" id="PPPD01000001">
    <property type="protein sequence ID" value="PNY80538.1"/>
    <property type="molecule type" value="Genomic_DNA"/>
</dbReference>
<sequence length="352" mass="36138">MSFGSTLKQAREAQGFSTQDLALRTKIRGDYLRALEEGNTSLLPERTFARSYLQRYARELNLDPAPLMAEFDRTMPVSAEIAQSLRGAGGRERPATPMNPAVLAGGLTALIVVGAAGYYAYSTFLRPAPVSTVVAPAATPSRAVPTPPPPPPPAAPRTVRLTISSVPAGARVYLDNRDLGVTPVKSFPVAARDQAELRVELGGRQGLRQSVSLVQGRNLRAQLPVAGQGKAVLADLNTPAGTPKPATPAPAGAVPAGAVPAATGPAGTPPTATTPATPQAAVRVTFSGESWTRVTGPSGQVLYQGTPPVGSVKGFPAGVTVRTGNAGAVRVSVNGAPAQAMGQSGQVLTKSY</sequence>
<dbReference type="InterPro" id="IPR010982">
    <property type="entry name" value="Lambda_DNA-bd_dom_sf"/>
</dbReference>
<evidence type="ECO:0000256" key="1">
    <source>
        <dbReference type="SAM" id="MobiDB-lite"/>
    </source>
</evidence>
<keyword evidence="5" id="KW-1185">Reference proteome</keyword>
<proteinExistence type="predicted"/>
<name>A0A2K3UVH9_9DEIO</name>
<evidence type="ECO:0000313" key="4">
    <source>
        <dbReference type="EMBL" id="PNY80538.1"/>
    </source>
</evidence>
<dbReference type="SMART" id="SM00530">
    <property type="entry name" value="HTH_XRE"/>
    <property type="match status" value="1"/>
</dbReference>
<keyword evidence="2" id="KW-1133">Transmembrane helix</keyword>
<dbReference type="Pfam" id="PF08308">
    <property type="entry name" value="PEGA"/>
    <property type="match status" value="1"/>
</dbReference>
<dbReference type="CDD" id="cd00093">
    <property type="entry name" value="HTH_XRE"/>
    <property type="match status" value="1"/>
</dbReference>
<feature type="compositionally biased region" description="Low complexity" evidence="1">
    <location>
        <begin position="238"/>
        <end position="278"/>
    </location>
</feature>
<feature type="region of interest" description="Disordered" evidence="1">
    <location>
        <begin position="237"/>
        <end position="278"/>
    </location>
</feature>
<organism evidence="4 5">
    <name type="scientific">Deinococcus koreensis</name>
    <dbReference type="NCBI Taxonomy" id="2054903"/>
    <lineage>
        <taxon>Bacteria</taxon>
        <taxon>Thermotogati</taxon>
        <taxon>Deinococcota</taxon>
        <taxon>Deinococci</taxon>
        <taxon>Deinococcales</taxon>
        <taxon>Deinococcaceae</taxon>
        <taxon>Deinococcus</taxon>
    </lineage>
</organism>
<dbReference type="InterPro" id="IPR013229">
    <property type="entry name" value="PEGA"/>
</dbReference>
<dbReference type="PANTHER" id="PTHR34475:SF1">
    <property type="entry name" value="CYTOSKELETON PROTEIN RODZ"/>
    <property type="match status" value="1"/>
</dbReference>
<protein>
    <submittedName>
        <fullName evidence="4">DUF4115 domain-containing protein</fullName>
    </submittedName>
</protein>
<dbReference type="OrthoDB" id="5243487at2"/>
<keyword evidence="2" id="KW-0812">Transmembrane</keyword>
<gene>
    <name evidence="4" type="ORF">CVO96_03420</name>
</gene>
<dbReference type="Gene3D" id="1.10.260.40">
    <property type="entry name" value="lambda repressor-like DNA-binding domains"/>
    <property type="match status" value="1"/>
</dbReference>